<dbReference type="EMBL" id="QSFV01000023">
    <property type="protein sequence ID" value="RHA79825.1"/>
    <property type="molecule type" value="Genomic_DNA"/>
</dbReference>
<comment type="caution">
    <text evidence="1">The sequence shown here is derived from an EMBL/GenBank/DDBJ whole genome shotgun (WGS) entry which is preliminary data.</text>
</comment>
<sequence length="88" mass="9981">MEIEKHVPKRAPLELIKRLFLSKKYNNNLVERLSNGDLTIGQMKQIKNAIKSGLSEKQIDSLINCKKDEKAMATIIEIAIMLNKKGDS</sequence>
<dbReference type="Proteomes" id="UP000285740">
    <property type="component" value="Unassembled WGS sequence"/>
</dbReference>
<name>A0A413T649_9FIRM</name>
<reference evidence="1 2" key="1">
    <citation type="submission" date="2018-08" db="EMBL/GenBank/DDBJ databases">
        <title>A genome reference for cultivated species of the human gut microbiota.</title>
        <authorList>
            <person name="Zou Y."/>
            <person name="Xue W."/>
            <person name="Luo G."/>
        </authorList>
    </citation>
    <scope>NUCLEOTIDE SEQUENCE [LARGE SCALE GENOMIC DNA]</scope>
    <source>
        <strain evidence="1 2">AM42-30</strain>
    </source>
</reference>
<gene>
    <name evidence="1" type="ORF">DW918_07605</name>
</gene>
<evidence type="ECO:0000313" key="2">
    <source>
        <dbReference type="Proteomes" id="UP000285740"/>
    </source>
</evidence>
<organism evidence="1 2">
    <name type="scientific">Eubacterium ventriosum</name>
    <dbReference type="NCBI Taxonomy" id="39496"/>
    <lineage>
        <taxon>Bacteria</taxon>
        <taxon>Bacillati</taxon>
        <taxon>Bacillota</taxon>
        <taxon>Clostridia</taxon>
        <taxon>Eubacteriales</taxon>
        <taxon>Eubacteriaceae</taxon>
        <taxon>Eubacterium</taxon>
    </lineage>
</organism>
<evidence type="ECO:0000313" key="1">
    <source>
        <dbReference type="EMBL" id="RHA79825.1"/>
    </source>
</evidence>
<dbReference type="AlphaFoldDB" id="A0A413T649"/>
<accession>A0A413T649</accession>
<proteinExistence type="predicted"/>
<protein>
    <submittedName>
        <fullName evidence="1">Uncharacterized protein</fullName>
    </submittedName>
</protein>